<comment type="caution">
    <text evidence="2">The sequence shown here is derived from an EMBL/GenBank/DDBJ whole genome shotgun (WGS) entry which is preliminary data.</text>
</comment>
<evidence type="ECO:0000313" key="2">
    <source>
        <dbReference type="EMBL" id="GAA3801976.1"/>
    </source>
</evidence>
<dbReference type="RefSeq" id="WP_237335597.1">
    <property type="nucleotide sequence ID" value="NZ_BAABCM010000002.1"/>
</dbReference>
<name>A0ABP7HUE9_9PSEU</name>
<evidence type="ECO:0000256" key="1">
    <source>
        <dbReference type="SAM" id="MobiDB-lite"/>
    </source>
</evidence>
<gene>
    <name evidence="2" type="ORF">GCM10022380_19340</name>
</gene>
<dbReference type="Proteomes" id="UP001501624">
    <property type="component" value="Unassembled WGS sequence"/>
</dbReference>
<sequence>MGEIEENPADAGFALFVGGGPRASRLPSPDPRRQNPSMSPVQSLIDDLLLILRSGDHDTSWTRYESVGQLIAELERLRARGDDAAAEVRRLCLPTGVIDEIAVSSGWSEAWLRLTTGKHRDVLSPQHG</sequence>
<evidence type="ECO:0000313" key="3">
    <source>
        <dbReference type="Proteomes" id="UP001501624"/>
    </source>
</evidence>
<organism evidence="2 3">
    <name type="scientific">Amycolatopsis tucumanensis</name>
    <dbReference type="NCBI Taxonomy" id="401106"/>
    <lineage>
        <taxon>Bacteria</taxon>
        <taxon>Bacillati</taxon>
        <taxon>Actinomycetota</taxon>
        <taxon>Actinomycetes</taxon>
        <taxon>Pseudonocardiales</taxon>
        <taxon>Pseudonocardiaceae</taxon>
        <taxon>Amycolatopsis</taxon>
    </lineage>
</organism>
<feature type="region of interest" description="Disordered" evidence="1">
    <location>
        <begin position="18"/>
        <end position="39"/>
    </location>
</feature>
<reference evidence="3" key="1">
    <citation type="journal article" date="2019" name="Int. J. Syst. Evol. Microbiol.">
        <title>The Global Catalogue of Microorganisms (GCM) 10K type strain sequencing project: providing services to taxonomists for standard genome sequencing and annotation.</title>
        <authorList>
            <consortium name="The Broad Institute Genomics Platform"/>
            <consortium name="The Broad Institute Genome Sequencing Center for Infectious Disease"/>
            <person name="Wu L."/>
            <person name="Ma J."/>
        </authorList>
    </citation>
    <scope>NUCLEOTIDE SEQUENCE [LARGE SCALE GENOMIC DNA]</scope>
    <source>
        <strain evidence="3">JCM 17017</strain>
    </source>
</reference>
<protein>
    <submittedName>
        <fullName evidence="2">Uncharacterized protein</fullName>
    </submittedName>
</protein>
<dbReference type="EMBL" id="BAABCM010000002">
    <property type="protein sequence ID" value="GAA3801976.1"/>
    <property type="molecule type" value="Genomic_DNA"/>
</dbReference>
<proteinExistence type="predicted"/>
<keyword evidence="3" id="KW-1185">Reference proteome</keyword>
<accession>A0ABP7HUE9</accession>